<dbReference type="OrthoDB" id="2517465at2759"/>
<feature type="region of interest" description="Disordered" evidence="1">
    <location>
        <begin position="136"/>
        <end position="450"/>
    </location>
</feature>
<protein>
    <submittedName>
        <fullName evidence="2">Uncharacterized protein</fullName>
    </submittedName>
</protein>
<feature type="compositionally biased region" description="Pro residues" evidence="1">
    <location>
        <begin position="11"/>
        <end position="22"/>
    </location>
</feature>
<feature type="compositionally biased region" description="Basic residues" evidence="1">
    <location>
        <begin position="232"/>
        <end position="241"/>
    </location>
</feature>
<feature type="compositionally biased region" description="Polar residues" evidence="1">
    <location>
        <begin position="320"/>
        <end position="337"/>
    </location>
</feature>
<feature type="compositionally biased region" description="Low complexity" evidence="1">
    <location>
        <begin position="217"/>
        <end position="231"/>
    </location>
</feature>
<dbReference type="GeneID" id="18930078"/>
<feature type="compositionally biased region" description="Basic and acidic residues" evidence="1">
    <location>
        <begin position="390"/>
        <end position="412"/>
    </location>
</feature>
<dbReference type="RefSeq" id="XP_007410257.1">
    <property type="nucleotide sequence ID" value="XM_007410195.1"/>
</dbReference>
<dbReference type="VEuPathDB" id="FungiDB:MELLADRAFT_63381"/>
<evidence type="ECO:0000256" key="1">
    <source>
        <dbReference type="SAM" id="MobiDB-lite"/>
    </source>
</evidence>
<dbReference type="STRING" id="747676.F4RMG2"/>
<dbReference type="InParanoid" id="F4RMG2"/>
<dbReference type="EMBL" id="GL883108">
    <property type="protein sequence ID" value="EGG06423.1"/>
    <property type="molecule type" value="Genomic_DNA"/>
</dbReference>
<sequence>MSNPSNSSDLIPPPTPSSPPQLPQSKQQQQQTLPSASLILRQTNKLNPRLPRPSNLAHSTIPHSYAYGAAPTVSELSDQSSTHHRRNTNTQSNPTTTTDQPTETRTPQPIPTNSSNTTSVMIASAFERARWAARANEALSINQTPSQSLNQPRPQDPSPPPISPSSLNQQNQIKKRRKSRRSLDPSYKYKPGDSATSDSEAGEGIADKRDKREKKAAAAVANQTITSNSKQTNKKRRRTTTHQRDSETDSEEEGGEGIALTRGRRSIKPPTTFDNSNSKPARKRKAPNPKTPRNGTSNIGSETESHQSTLNQSTRRRTVSNRGTSDGNRTDDQSSIVSKPPTATFYLEHPDSPETSRIPNEEDHTMGTTDDSRFTLGTGVESYEYEEEERIVKALEAEERANHHHQPAHDEASQEMENSVSLEDSQNRSSDLMRRSQSNSHHSDSYQRSDSGLIELEQIVATSKLQSQPQPKLRKLPINKPSNHLNPITPIEELDETRLSSPPPSSPIRKSSRQAGFGTLVGSKVLRQVSKLSKYSGSFYLKSALLIFLLALMIS</sequence>
<dbReference type="Proteomes" id="UP000001072">
    <property type="component" value="Unassembled WGS sequence"/>
</dbReference>
<feature type="compositionally biased region" description="Low complexity" evidence="1">
    <location>
        <begin position="88"/>
        <end position="107"/>
    </location>
</feature>
<feature type="compositionally biased region" description="Basic and acidic residues" evidence="1">
    <location>
        <begin position="348"/>
        <end position="373"/>
    </location>
</feature>
<gene>
    <name evidence="2" type="ORF">MELLADRAFT_63381</name>
</gene>
<feature type="region of interest" description="Disordered" evidence="1">
    <location>
        <begin position="464"/>
        <end position="514"/>
    </location>
</feature>
<feature type="compositionally biased region" description="Polar residues" evidence="1">
    <location>
        <begin position="295"/>
        <end position="313"/>
    </location>
</feature>
<feature type="compositionally biased region" description="Pro residues" evidence="1">
    <location>
        <begin position="154"/>
        <end position="163"/>
    </location>
</feature>
<feature type="compositionally biased region" description="Polar residues" evidence="1">
    <location>
        <begin position="139"/>
        <end position="149"/>
    </location>
</feature>
<proteinExistence type="predicted"/>
<feature type="compositionally biased region" description="Low complexity" evidence="1">
    <location>
        <begin position="23"/>
        <end position="38"/>
    </location>
</feature>
<evidence type="ECO:0000313" key="3">
    <source>
        <dbReference type="Proteomes" id="UP000001072"/>
    </source>
</evidence>
<evidence type="ECO:0000313" key="2">
    <source>
        <dbReference type="EMBL" id="EGG06423.1"/>
    </source>
</evidence>
<feature type="compositionally biased region" description="Polar residues" evidence="1">
    <location>
        <begin position="111"/>
        <end position="121"/>
    </location>
</feature>
<keyword evidence="3" id="KW-1185">Reference proteome</keyword>
<name>F4RMG2_MELLP</name>
<accession>F4RMG2</accession>
<reference evidence="3" key="1">
    <citation type="journal article" date="2011" name="Proc. Natl. Acad. Sci. U.S.A.">
        <title>Obligate biotrophy features unraveled by the genomic analysis of rust fungi.</title>
        <authorList>
            <person name="Duplessis S."/>
            <person name="Cuomo C.A."/>
            <person name="Lin Y.-C."/>
            <person name="Aerts A."/>
            <person name="Tisserant E."/>
            <person name="Veneault-Fourrey C."/>
            <person name="Joly D.L."/>
            <person name="Hacquard S."/>
            <person name="Amselem J."/>
            <person name="Cantarel B.L."/>
            <person name="Chiu R."/>
            <person name="Coutinho P.M."/>
            <person name="Feau N."/>
            <person name="Field M."/>
            <person name="Frey P."/>
            <person name="Gelhaye E."/>
            <person name="Goldberg J."/>
            <person name="Grabherr M.G."/>
            <person name="Kodira C.D."/>
            <person name="Kohler A."/>
            <person name="Kuees U."/>
            <person name="Lindquist E.A."/>
            <person name="Lucas S.M."/>
            <person name="Mago R."/>
            <person name="Mauceli E."/>
            <person name="Morin E."/>
            <person name="Murat C."/>
            <person name="Pangilinan J.L."/>
            <person name="Park R."/>
            <person name="Pearson M."/>
            <person name="Quesneville H."/>
            <person name="Rouhier N."/>
            <person name="Sakthikumar S."/>
            <person name="Salamov A.A."/>
            <person name="Schmutz J."/>
            <person name="Selles B."/>
            <person name="Shapiro H."/>
            <person name="Tanguay P."/>
            <person name="Tuskan G.A."/>
            <person name="Henrissat B."/>
            <person name="Van de Peer Y."/>
            <person name="Rouze P."/>
            <person name="Ellis J.G."/>
            <person name="Dodds P.N."/>
            <person name="Schein J.E."/>
            <person name="Zhong S."/>
            <person name="Hamelin R.C."/>
            <person name="Grigoriev I.V."/>
            <person name="Szabo L.J."/>
            <person name="Martin F."/>
        </authorList>
    </citation>
    <scope>NUCLEOTIDE SEQUENCE [LARGE SCALE GENOMIC DNA]</scope>
    <source>
        <strain evidence="3">98AG31 / pathotype 3-4-7</strain>
    </source>
</reference>
<feature type="compositionally biased region" description="Polar residues" evidence="1">
    <location>
        <begin position="415"/>
        <end position="440"/>
    </location>
</feature>
<dbReference type="HOGENOM" id="CLU_490964_0_0_1"/>
<organism evidence="3">
    <name type="scientific">Melampsora larici-populina (strain 98AG31 / pathotype 3-4-7)</name>
    <name type="common">Poplar leaf rust fungus</name>
    <dbReference type="NCBI Taxonomy" id="747676"/>
    <lineage>
        <taxon>Eukaryota</taxon>
        <taxon>Fungi</taxon>
        <taxon>Dikarya</taxon>
        <taxon>Basidiomycota</taxon>
        <taxon>Pucciniomycotina</taxon>
        <taxon>Pucciniomycetes</taxon>
        <taxon>Pucciniales</taxon>
        <taxon>Melampsoraceae</taxon>
        <taxon>Melampsora</taxon>
    </lineage>
</organism>
<dbReference type="AlphaFoldDB" id="F4RMG2"/>
<dbReference type="KEGG" id="mlr:MELLADRAFT_63381"/>
<feature type="compositionally biased region" description="Basic and acidic residues" evidence="1">
    <location>
        <begin position="205"/>
        <end position="216"/>
    </location>
</feature>
<feature type="region of interest" description="Disordered" evidence="1">
    <location>
        <begin position="1"/>
        <end position="121"/>
    </location>
</feature>